<proteinExistence type="inferred from homology"/>
<evidence type="ECO:0000256" key="1">
    <source>
        <dbReference type="ARBA" id="ARBA00010701"/>
    </source>
</evidence>
<dbReference type="GO" id="GO:0016042">
    <property type="term" value="P:lipid catabolic process"/>
    <property type="evidence" value="ECO:0007669"/>
    <property type="project" value="UniProtKB-UniRule"/>
</dbReference>
<dbReference type="EC" id="3.1.1.-" evidence="5"/>
<dbReference type="InterPro" id="IPR029058">
    <property type="entry name" value="AB_hydrolase_fold"/>
</dbReference>
<feature type="compositionally biased region" description="Basic and acidic residues" evidence="7">
    <location>
        <begin position="771"/>
        <end position="781"/>
    </location>
</feature>
<gene>
    <name evidence="9" type="ORF">TEA_018630</name>
</gene>
<keyword evidence="6" id="KW-0175">Coiled coil</keyword>
<dbReference type="AlphaFoldDB" id="A0A4S4EMA5"/>
<evidence type="ECO:0000256" key="3">
    <source>
        <dbReference type="ARBA" id="ARBA00022963"/>
    </source>
</evidence>
<dbReference type="Proteomes" id="UP000306102">
    <property type="component" value="Unassembled WGS sequence"/>
</dbReference>
<dbReference type="Pfam" id="PF01764">
    <property type="entry name" value="Lipase_3"/>
    <property type="match status" value="1"/>
</dbReference>
<keyword evidence="10" id="KW-1185">Reference proteome</keyword>
<feature type="domain" description="Fungal lipase-type" evidence="8">
    <location>
        <begin position="57"/>
        <end position="190"/>
    </location>
</feature>
<dbReference type="PANTHER" id="PTHR31828:SF1">
    <property type="entry name" value="PHOSPHOLIPASE A1-IIGAMMA"/>
    <property type="match status" value="1"/>
</dbReference>
<dbReference type="PANTHER" id="PTHR31828">
    <property type="entry name" value="PHOSPHOLIPASE A1-IIGAMMA"/>
    <property type="match status" value="1"/>
</dbReference>
<feature type="coiled-coil region" evidence="6">
    <location>
        <begin position="623"/>
        <end position="703"/>
    </location>
</feature>
<evidence type="ECO:0000313" key="10">
    <source>
        <dbReference type="Proteomes" id="UP000306102"/>
    </source>
</evidence>
<feature type="region of interest" description="Disordered" evidence="7">
    <location>
        <begin position="453"/>
        <end position="538"/>
    </location>
</feature>
<keyword evidence="3 5" id="KW-0442">Lipid degradation</keyword>
<name>A0A4S4EMA5_CAMSN</name>
<dbReference type="InterPro" id="IPR002921">
    <property type="entry name" value="Fungal_lipase-type"/>
</dbReference>
<feature type="compositionally biased region" description="Basic residues" evidence="7">
    <location>
        <begin position="467"/>
        <end position="476"/>
    </location>
</feature>
<sequence>MYRVTQYLYATSSAQVLDAFILKSLSREAWRKESNWMGYVAVATDEGMAKLGRRDIVIAWRGTIQPLEWANNLQILLVSPSKIIGEQDDDTKVLAEIRRLVEEYQNEESSITVVGHSLGAAIATLNAFDIAANGFNIPRNQPDKACPVTAFVFASPRVGDSDFKKVSSGLKNLHILRIRNALDIVPKILAFNLYLPRLRQEFSIATNVHLRLAGEDDSIMPTVDSMGFLVVAFIEFGLRLPLDILFQEVIYYYKLNPMQLAINSYRVINGIIALAKKKNARVTLADIQYYYTMCGLKLEKGYIYYLKPRSTEYKLVANFPDSNKGAGDDYFIPLVDFRKNFYPSKDFNKLLDLPINQRRAPLLMNFIPTYRSLLPDVPRKSKSKSPPSAITPQAESSRPDQGSTFDPTEQPSTSAPQLIPPSQRKCRCRTVIAAEMGRKKAVADDLLADISNTVTAQPLPSQSQPKPKPKRLKKAQPKATATQIDSEDTLSISKIAEVEKSTSATEKRPTEAAPSELTRSKRLRSESATTSSSLKSNAPWAPPIIIEDKLVRAGDSADDIEVGVSLSTALLIPKDLIRNAEMSEYENFALMLQHSVQAIQHGHSFTMQAFAIKKELANKTREAASLQKIINKAVTKINTLTNQAEVAKKAQDKAEEKTDVAKAIAKVLAAEKKEAKAKMVEAQKELQDALATKEAEIKLADEKAYAEGATDIKEDCKKQVRHACNKGYTLGWMAALKGLAVPEDSPLRENKHIVLPFPPTPSQSEDEAESEKEAEAEKNKEAFGTNSPTLNEQVLDLTQGKENEVSKEATPQKTTSDAPIIEKSIDQNLQEIDAELAAEKAAEKSSKMSFEPQTDADAE</sequence>
<comment type="caution">
    <text evidence="9">The sequence shown here is derived from an EMBL/GenBank/DDBJ whole genome shotgun (WGS) entry which is preliminary data.</text>
</comment>
<feature type="compositionally biased region" description="Low complexity" evidence="7">
    <location>
        <begin position="526"/>
        <end position="536"/>
    </location>
</feature>
<feature type="region of interest" description="Disordered" evidence="7">
    <location>
        <begin position="377"/>
        <end position="424"/>
    </location>
</feature>
<evidence type="ECO:0000256" key="6">
    <source>
        <dbReference type="SAM" id="Coils"/>
    </source>
</evidence>
<comment type="similarity">
    <text evidence="1 5">Belongs to the AB hydrolase superfamily. Lipase family.</text>
</comment>
<feature type="compositionally biased region" description="Low complexity" evidence="7">
    <location>
        <begin position="456"/>
        <end position="465"/>
    </location>
</feature>
<reference evidence="9 10" key="1">
    <citation type="journal article" date="2018" name="Proc. Natl. Acad. Sci. U.S.A.">
        <title>Draft genome sequence of Camellia sinensis var. sinensis provides insights into the evolution of the tea genome and tea quality.</title>
        <authorList>
            <person name="Wei C."/>
            <person name="Yang H."/>
            <person name="Wang S."/>
            <person name="Zhao J."/>
            <person name="Liu C."/>
            <person name="Gao L."/>
            <person name="Xia E."/>
            <person name="Lu Y."/>
            <person name="Tai Y."/>
            <person name="She G."/>
            <person name="Sun J."/>
            <person name="Cao H."/>
            <person name="Tong W."/>
            <person name="Gao Q."/>
            <person name="Li Y."/>
            <person name="Deng W."/>
            <person name="Jiang X."/>
            <person name="Wang W."/>
            <person name="Chen Q."/>
            <person name="Zhang S."/>
            <person name="Li H."/>
            <person name="Wu J."/>
            <person name="Wang P."/>
            <person name="Li P."/>
            <person name="Shi C."/>
            <person name="Zheng F."/>
            <person name="Jian J."/>
            <person name="Huang B."/>
            <person name="Shan D."/>
            <person name="Shi M."/>
            <person name="Fang C."/>
            <person name="Yue Y."/>
            <person name="Li F."/>
            <person name="Li D."/>
            <person name="Wei S."/>
            <person name="Han B."/>
            <person name="Jiang C."/>
            <person name="Yin Y."/>
            <person name="Xia T."/>
            <person name="Zhang Z."/>
            <person name="Bennetzen J.L."/>
            <person name="Zhao S."/>
            <person name="Wan X."/>
        </authorList>
    </citation>
    <scope>NUCLEOTIDE SEQUENCE [LARGE SCALE GENOMIC DNA]</scope>
    <source>
        <strain evidence="10">cv. Shuchazao</strain>
        <tissue evidence="9">Leaf</tissue>
    </source>
</reference>
<evidence type="ECO:0000256" key="7">
    <source>
        <dbReference type="SAM" id="MobiDB-lite"/>
    </source>
</evidence>
<accession>A0A4S4EMA5</accession>
<feature type="region of interest" description="Disordered" evidence="7">
    <location>
        <begin position="838"/>
        <end position="859"/>
    </location>
</feature>
<dbReference type="CDD" id="cd00519">
    <property type="entry name" value="Lipase_3"/>
    <property type="match status" value="1"/>
</dbReference>
<dbReference type="SUPFAM" id="SSF53474">
    <property type="entry name" value="alpha/beta-Hydrolases"/>
    <property type="match status" value="1"/>
</dbReference>
<comment type="function">
    <text evidence="5">Acylhydrolase that catalyzes the hydrolysis of phospholipids at the sn-1 position.</text>
</comment>
<evidence type="ECO:0000259" key="8">
    <source>
        <dbReference type="Pfam" id="PF01764"/>
    </source>
</evidence>
<evidence type="ECO:0000256" key="5">
    <source>
        <dbReference type="RuleBase" id="RU367093"/>
    </source>
</evidence>
<evidence type="ECO:0000256" key="4">
    <source>
        <dbReference type="ARBA" id="ARBA00023098"/>
    </source>
</evidence>
<feature type="compositionally biased region" description="Polar residues" evidence="7">
    <location>
        <begin position="479"/>
        <end position="492"/>
    </location>
</feature>
<keyword evidence="2 5" id="KW-0378">Hydrolase</keyword>
<feature type="compositionally biased region" description="Polar residues" evidence="7">
    <location>
        <begin position="390"/>
        <end position="416"/>
    </location>
</feature>
<keyword evidence="4 5" id="KW-0443">Lipid metabolism</keyword>
<organism evidence="9 10">
    <name type="scientific">Camellia sinensis var. sinensis</name>
    <name type="common">China tea</name>
    <dbReference type="NCBI Taxonomy" id="542762"/>
    <lineage>
        <taxon>Eukaryota</taxon>
        <taxon>Viridiplantae</taxon>
        <taxon>Streptophyta</taxon>
        <taxon>Embryophyta</taxon>
        <taxon>Tracheophyta</taxon>
        <taxon>Spermatophyta</taxon>
        <taxon>Magnoliopsida</taxon>
        <taxon>eudicotyledons</taxon>
        <taxon>Gunneridae</taxon>
        <taxon>Pentapetalae</taxon>
        <taxon>asterids</taxon>
        <taxon>Ericales</taxon>
        <taxon>Theaceae</taxon>
        <taxon>Camellia</taxon>
    </lineage>
</organism>
<evidence type="ECO:0000313" key="9">
    <source>
        <dbReference type="EMBL" id="THG17778.1"/>
    </source>
</evidence>
<dbReference type="Gene3D" id="3.40.50.1820">
    <property type="entry name" value="alpha/beta hydrolase"/>
    <property type="match status" value="1"/>
</dbReference>
<dbReference type="InterPro" id="IPR033556">
    <property type="entry name" value="PLA"/>
</dbReference>
<feature type="region of interest" description="Disordered" evidence="7">
    <location>
        <begin position="751"/>
        <end position="821"/>
    </location>
</feature>
<feature type="compositionally biased region" description="Basic and acidic residues" evidence="7">
    <location>
        <begin position="496"/>
        <end position="510"/>
    </location>
</feature>
<dbReference type="EMBL" id="SDRB02003446">
    <property type="protein sequence ID" value="THG17778.1"/>
    <property type="molecule type" value="Genomic_DNA"/>
</dbReference>
<dbReference type="GO" id="GO:0008970">
    <property type="term" value="F:phospholipase A1 activity"/>
    <property type="evidence" value="ECO:0007669"/>
    <property type="project" value="UniProtKB-UniRule"/>
</dbReference>
<evidence type="ECO:0000256" key="2">
    <source>
        <dbReference type="ARBA" id="ARBA00022801"/>
    </source>
</evidence>
<protein>
    <recommendedName>
        <fullName evidence="5">Phospholipase A1</fullName>
        <ecNumber evidence="5">3.1.1.-</ecNumber>
    </recommendedName>
</protein>